<proteinExistence type="predicted"/>
<dbReference type="SUPFAM" id="SSF82199">
    <property type="entry name" value="SET domain"/>
    <property type="match status" value="1"/>
</dbReference>
<dbReference type="PANTHER" id="PTHR47250">
    <property type="entry name" value="HISTONE-LYSINE N-METHYLTRANSFERASE SET-6"/>
    <property type="match status" value="1"/>
</dbReference>
<dbReference type="SMART" id="SM00317">
    <property type="entry name" value="SET"/>
    <property type="match status" value="1"/>
</dbReference>
<dbReference type="AlphaFoldDB" id="A0AAE1C1D5"/>
<dbReference type="InterPro" id="IPR046341">
    <property type="entry name" value="SET_dom_sf"/>
</dbReference>
<feature type="compositionally biased region" description="Polar residues" evidence="1">
    <location>
        <begin position="122"/>
        <end position="132"/>
    </location>
</feature>
<feature type="region of interest" description="Disordered" evidence="1">
    <location>
        <begin position="122"/>
        <end position="184"/>
    </location>
</feature>
<protein>
    <recommendedName>
        <fullName evidence="2">SET domain-containing protein</fullName>
    </recommendedName>
</protein>
<reference evidence="3" key="1">
    <citation type="submission" date="2023-07" db="EMBL/GenBank/DDBJ databases">
        <title>Black Yeasts Isolated from many extreme environments.</title>
        <authorList>
            <person name="Coleine C."/>
            <person name="Stajich J.E."/>
            <person name="Selbmann L."/>
        </authorList>
    </citation>
    <scope>NUCLEOTIDE SEQUENCE</scope>
    <source>
        <strain evidence="3">CCFEE 5485</strain>
    </source>
</reference>
<keyword evidence="4" id="KW-1185">Reference proteome</keyword>
<dbReference type="Pfam" id="PF00856">
    <property type="entry name" value="SET"/>
    <property type="match status" value="1"/>
</dbReference>
<accession>A0AAE1C1D5</accession>
<evidence type="ECO:0000313" key="3">
    <source>
        <dbReference type="EMBL" id="KAK3674681.1"/>
    </source>
</evidence>
<dbReference type="InterPro" id="IPR001214">
    <property type="entry name" value="SET_dom"/>
</dbReference>
<dbReference type="Proteomes" id="UP001274830">
    <property type="component" value="Unassembled WGS sequence"/>
</dbReference>
<dbReference type="PANTHER" id="PTHR47250:SF3">
    <property type="entry name" value="HISTONE-LYSINE N-METHYLTRANSFERASE SET-6"/>
    <property type="match status" value="1"/>
</dbReference>
<feature type="compositionally biased region" description="Polar residues" evidence="1">
    <location>
        <begin position="78"/>
        <end position="92"/>
    </location>
</feature>
<evidence type="ECO:0000313" key="4">
    <source>
        <dbReference type="Proteomes" id="UP001274830"/>
    </source>
</evidence>
<gene>
    <name evidence="3" type="ORF">LTR78_005403</name>
</gene>
<evidence type="ECO:0000256" key="1">
    <source>
        <dbReference type="SAM" id="MobiDB-lite"/>
    </source>
</evidence>
<sequence length="661" mass="73865">MSTHDLAELERLALELAARVGDQLPAVILQLLKDGVDLSSEPLQLDCSLRRLDDALQGPSNQIYRLASVGLEETTSRGSPVVASNVQPTLNSPIGGHSPIRSRASPLLQRSPDELLEGATTGLATPTASPVGQENRVAKSRKANTGLRVSTSSFDEDGIITRQSSNERSVSLPRKKRLPDNPALQPSTLDKYIGGVWDSIYSSIKLDPTEVIEQWQAIESSGQPRLLIDTEREMAVHHESAVQGVFGRMSILTRKVSQASRTCRSLEVIVQAHWVRCFEDRVADLGTSLTREKAKKQTIAEACLNFSWSEKELRNKMAIWKGYHDIMESGGWAALVFAGAGLYRFCKYRVSFTEETFATLQMLRHRFEVAADTLHPRWRQLLGIIGGPTERKYNGHPHDHVVCGASNEAIPLPITYHQWDKHFAYEHLDESMIDEEVWGEYDPRLVTMDTSDGHKCQQCHEPQSDDPRDNRCQCYPNLYGGTKAGATPVQVYRTSNGKNNGLLACCAFEPGSAVGEFVGQITSGLQNIDVMVGQTDKAVYQIWQGRKGNFTRFVNHSCQPNSQYERFVWLGTQRIVLMSMGIEAGEEITVDYSESYWKVSVFCFLERALLTFLLDYRIWTKSVFVDTRSADIEMEIEIVICSVQLLIANDNLVTSKSSINT</sequence>
<dbReference type="EMBL" id="JAUTXT010000018">
    <property type="protein sequence ID" value="KAK3674681.1"/>
    <property type="molecule type" value="Genomic_DNA"/>
</dbReference>
<evidence type="ECO:0000259" key="2">
    <source>
        <dbReference type="PROSITE" id="PS50280"/>
    </source>
</evidence>
<feature type="domain" description="SET" evidence="2">
    <location>
        <begin position="487"/>
        <end position="593"/>
    </location>
</feature>
<comment type="caution">
    <text evidence="3">The sequence shown here is derived from an EMBL/GenBank/DDBJ whole genome shotgun (WGS) entry which is preliminary data.</text>
</comment>
<name>A0AAE1C1D5_9PEZI</name>
<dbReference type="PROSITE" id="PS50280">
    <property type="entry name" value="SET"/>
    <property type="match status" value="1"/>
</dbReference>
<feature type="region of interest" description="Disordered" evidence="1">
    <location>
        <begin position="78"/>
        <end position="106"/>
    </location>
</feature>
<dbReference type="InterPro" id="IPR053105">
    <property type="entry name" value="Class_V-like_SAM-MTase"/>
</dbReference>
<dbReference type="Gene3D" id="2.170.270.10">
    <property type="entry name" value="SET domain"/>
    <property type="match status" value="1"/>
</dbReference>
<organism evidence="3 4">
    <name type="scientific">Recurvomyces mirabilis</name>
    <dbReference type="NCBI Taxonomy" id="574656"/>
    <lineage>
        <taxon>Eukaryota</taxon>
        <taxon>Fungi</taxon>
        <taxon>Dikarya</taxon>
        <taxon>Ascomycota</taxon>
        <taxon>Pezizomycotina</taxon>
        <taxon>Dothideomycetes</taxon>
        <taxon>Dothideomycetidae</taxon>
        <taxon>Mycosphaerellales</taxon>
        <taxon>Teratosphaeriaceae</taxon>
        <taxon>Recurvomyces</taxon>
    </lineage>
</organism>